<evidence type="ECO:0000313" key="11">
    <source>
        <dbReference type="Proteomes" id="UP000799437"/>
    </source>
</evidence>
<evidence type="ECO:0000256" key="4">
    <source>
        <dbReference type="ARBA" id="ARBA00023295"/>
    </source>
</evidence>
<dbReference type="Pfam" id="PF01341">
    <property type="entry name" value="Glyco_hydro_6"/>
    <property type="match status" value="1"/>
</dbReference>
<dbReference type="EC" id="3.2.1.-" evidence="9"/>
<keyword evidence="4 9" id="KW-0326">Glycosidase</keyword>
<feature type="active site" description="Proton acceptor" evidence="6">
    <location>
        <position position="337"/>
    </location>
</feature>
<dbReference type="GeneID" id="54483780"/>
<dbReference type="Proteomes" id="UP000799437">
    <property type="component" value="Unassembled WGS sequence"/>
</dbReference>
<keyword evidence="11" id="KW-1185">Reference proteome</keyword>
<organism evidence="10 11">
    <name type="scientific">Pseudovirgaria hyperparasitica</name>
    <dbReference type="NCBI Taxonomy" id="470096"/>
    <lineage>
        <taxon>Eukaryota</taxon>
        <taxon>Fungi</taxon>
        <taxon>Dikarya</taxon>
        <taxon>Ascomycota</taxon>
        <taxon>Pezizomycotina</taxon>
        <taxon>Dothideomycetes</taxon>
        <taxon>Dothideomycetes incertae sedis</taxon>
        <taxon>Acrospermales</taxon>
        <taxon>Acrospermaceae</taxon>
        <taxon>Pseudovirgaria</taxon>
    </lineage>
</organism>
<feature type="binding site" evidence="7">
    <location>
        <position position="72"/>
    </location>
    <ligand>
        <name>substrate</name>
    </ligand>
</feature>
<dbReference type="Gene3D" id="3.20.20.40">
    <property type="entry name" value="1, 4-beta cellobiohydrolase"/>
    <property type="match status" value="1"/>
</dbReference>
<dbReference type="GO" id="GO:0004553">
    <property type="term" value="F:hydrolase activity, hydrolyzing O-glycosyl compounds"/>
    <property type="evidence" value="ECO:0007669"/>
    <property type="project" value="InterPro"/>
</dbReference>
<dbReference type="InterPro" id="IPR036434">
    <property type="entry name" value="Beta_cellobiohydrolase_sf"/>
</dbReference>
<dbReference type="InterPro" id="IPR016288">
    <property type="entry name" value="Beta_cellobiohydrolase"/>
</dbReference>
<reference evidence="10" key="1">
    <citation type="journal article" date="2020" name="Stud. Mycol.">
        <title>101 Dothideomycetes genomes: a test case for predicting lifestyles and emergence of pathogens.</title>
        <authorList>
            <person name="Haridas S."/>
            <person name="Albert R."/>
            <person name="Binder M."/>
            <person name="Bloem J."/>
            <person name="Labutti K."/>
            <person name="Salamov A."/>
            <person name="Andreopoulos B."/>
            <person name="Baker S."/>
            <person name="Barry K."/>
            <person name="Bills G."/>
            <person name="Bluhm B."/>
            <person name="Cannon C."/>
            <person name="Castanera R."/>
            <person name="Culley D."/>
            <person name="Daum C."/>
            <person name="Ezra D."/>
            <person name="Gonzalez J."/>
            <person name="Henrissat B."/>
            <person name="Kuo A."/>
            <person name="Liang C."/>
            <person name="Lipzen A."/>
            <person name="Lutzoni F."/>
            <person name="Magnuson J."/>
            <person name="Mondo S."/>
            <person name="Nolan M."/>
            <person name="Ohm R."/>
            <person name="Pangilinan J."/>
            <person name="Park H.-J."/>
            <person name="Ramirez L."/>
            <person name="Alfaro M."/>
            <person name="Sun H."/>
            <person name="Tritt A."/>
            <person name="Yoshinaga Y."/>
            <person name="Zwiers L.-H."/>
            <person name="Turgeon B."/>
            <person name="Goodwin S."/>
            <person name="Spatafora J."/>
            <person name="Crous P."/>
            <person name="Grigoriev I."/>
        </authorList>
    </citation>
    <scope>NUCLEOTIDE SEQUENCE</scope>
    <source>
        <strain evidence="10">CBS 121739</strain>
    </source>
</reference>
<evidence type="ECO:0000256" key="9">
    <source>
        <dbReference type="RuleBase" id="RU361186"/>
    </source>
</evidence>
<dbReference type="PANTHER" id="PTHR34876:SF10">
    <property type="entry name" value="GLUCANASE"/>
    <property type="match status" value="1"/>
</dbReference>
<dbReference type="OrthoDB" id="64893at2759"/>
<evidence type="ECO:0000256" key="3">
    <source>
        <dbReference type="ARBA" id="ARBA00023277"/>
    </source>
</evidence>
<evidence type="ECO:0000313" key="10">
    <source>
        <dbReference type="EMBL" id="KAF2759148.1"/>
    </source>
</evidence>
<dbReference type="PROSITE" id="PS00656">
    <property type="entry name" value="GLYCOSYL_HYDROL_F6_2"/>
    <property type="match status" value="1"/>
</dbReference>
<dbReference type="EMBL" id="ML996570">
    <property type="protein sequence ID" value="KAF2759148.1"/>
    <property type="molecule type" value="Genomic_DNA"/>
</dbReference>
<protein>
    <recommendedName>
        <fullName evidence="9">Glucanase</fullName>
        <ecNumber evidence="9">3.2.1.-</ecNumber>
    </recommendedName>
</protein>
<dbReference type="RefSeq" id="XP_033601599.1">
    <property type="nucleotide sequence ID" value="XM_033742726.1"/>
</dbReference>
<feature type="binding site" evidence="7">
    <location>
        <position position="304"/>
    </location>
    <ligand>
        <name>substrate</name>
    </ligand>
</feature>
<evidence type="ECO:0000256" key="8">
    <source>
        <dbReference type="PROSITE-ProRule" id="PRU10057"/>
    </source>
</evidence>
<keyword evidence="5 9" id="KW-0624">Polysaccharide degradation</keyword>
<dbReference type="PIRSF" id="PIRSF001100">
    <property type="entry name" value="Beta_cellobiohydrolase"/>
    <property type="match status" value="1"/>
</dbReference>
<feature type="binding site" evidence="7">
    <location>
        <position position="244"/>
    </location>
    <ligand>
        <name>substrate</name>
    </ligand>
</feature>
<evidence type="ECO:0000256" key="1">
    <source>
        <dbReference type="ARBA" id="ARBA00022801"/>
    </source>
</evidence>
<dbReference type="InterPro" id="IPR001524">
    <property type="entry name" value="Glyco_hydro_6_CS"/>
</dbReference>
<comment type="similarity">
    <text evidence="9">Belongs to the glycosyl hydrolase family 6.</text>
</comment>
<evidence type="ECO:0000256" key="5">
    <source>
        <dbReference type="ARBA" id="ARBA00023326"/>
    </source>
</evidence>
<name>A0A6A6W8D6_9PEZI</name>
<keyword evidence="3 9" id="KW-0119">Carbohydrate metabolism</keyword>
<proteinExistence type="inferred from homology"/>
<evidence type="ECO:0000256" key="2">
    <source>
        <dbReference type="ARBA" id="ARBA00023001"/>
    </source>
</evidence>
<dbReference type="GO" id="GO:0030245">
    <property type="term" value="P:cellulose catabolic process"/>
    <property type="evidence" value="ECO:0007669"/>
    <property type="project" value="UniProtKB-KW"/>
</dbReference>
<sequence length="371" mass="40475">MLSLALTVTALAAFISASPADLYPNPFINKAQFVNPAYAAKLNTTIASFEAKHDTLNADRTRTAQNISTFVWVTRAVDIAAIPVAVTAARTARWKTGKDQIIGLVHYNLPDRDCSAGESAGEFSSAKNGLELYKRTFVDKFAMELEKARDLTFAVVLEPDSLGNVVTNQGIEFCKNATKVYEDGLAYAIQKLQYSHVHLYVDAAHGGWLGWDDNLPLAAAEFSKVIKMAGPHSRIRGFSTNVSNFNPYIANPRANYTQYSNSYDELHYAQSLTPHLLNNSLPAHFIIDQGRAGLQNQRAEWGEWCNVKAGYGLRPSAKTGSELVDAIVWVKPGGESDGKCGLEGAPGSGQWFNAYVEGLVKDANPVLDPLK</sequence>
<dbReference type="PANTHER" id="PTHR34876">
    <property type="match status" value="1"/>
</dbReference>
<feature type="chain" id="PRO_5025718731" description="Glucanase" evidence="9">
    <location>
        <begin position="21"/>
        <end position="371"/>
    </location>
</feature>
<accession>A0A6A6W8D6</accession>
<keyword evidence="1 9" id="KW-0378">Hydrolase</keyword>
<feature type="active site" description="Proton donor" evidence="6 8">
    <location>
        <position position="160"/>
    </location>
</feature>
<feature type="binding site" evidence="7">
    <location>
        <position position="331"/>
    </location>
    <ligand>
        <name>substrate</name>
    </ligand>
</feature>
<feature type="signal peptide" evidence="9">
    <location>
        <begin position="1"/>
        <end position="20"/>
    </location>
</feature>
<feature type="binding site" evidence="7">
    <location>
        <position position="205"/>
    </location>
    <ligand>
        <name>substrate</name>
    </ligand>
</feature>
<evidence type="ECO:0000256" key="6">
    <source>
        <dbReference type="PIRSR" id="PIRSR001100-1"/>
    </source>
</evidence>
<evidence type="ECO:0000256" key="7">
    <source>
        <dbReference type="PIRSR" id="PIRSR001100-2"/>
    </source>
</evidence>
<feature type="binding site" evidence="7">
    <location>
        <position position="208"/>
    </location>
    <ligand>
        <name>substrate</name>
    </ligand>
</feature>
<gene>
    <name evidence="10" type="ORF">EJ05DRAFT_463769</name>
</gene>
<dbReference type="AlphaFoldDB" id="A0A6A6W8D6"/>
<dbReference type="PRINTS" id="PR00733">
    <property type="entry name" value="GLHYDRLASE6"/>
</dbReference>
<keyword evidence="2 9" id="KW-0136">Cellulose degradation</keyword>
<feature type="binding site" evidence="7">
    <location>
        <position position="335"/>
    </location>
    <ligand>
        <name>substrate</name>
    </ligand>
</feature>
<keyword evidence="9" id="KW-0732">Signal</keyword>
<dbReference type="SUPFAM" id="SSF51989">
    <property type="entry name" value="Glycosyl hydrolases family 6, cellulases"/>
    <property type="match status" value="1"/>
</dbReference>